<proteinExistence type="predicted"/>
<protein>
    <submittedName>
        <fullName evidence="2">Uncharacterized protein</fullName>
    </submittedName>
</protein>
<sequence>MLAVGLREHQQLDVGRVAPELAEGVDQVIDLVARQRQALLDVGALQRGAAFADHVDALQRARLEHVEQTARIVARADHGFGHAVVQQRRQTRQRRVVKPRRRAQQTGGALRESVFDPAFDAQHVGAAAVRDVGGLARPRRNRPQPWQHQQRGAVGGAFVVGPVAQQRGEPRLQGCVGGFARRDEMQQPGVHADDVQLGRERLDALQQRLATERRQRAGAFESGDVHRDAGAGAWTEGGGQRASRHSRSARRRRVARSAGAHAVR</sequence>
<evidence type="ECO:0000313" key="2">
    <source>
        <dbReference type="EMBL" id="OIQ79979.1"/>
    </source>
</evidence>
<reference evidence="2" key="1">
    <citation type="submission" date="2016-10" db="EMBL/GenBank/DDBJ databases">
        <title>Sequence of Gallionella enrichment culture.</title>
        <authorList>
            <person name="Poehlein A."/>
            <person name="Muehling M."/>
            <person name="Daniel R."/>
        </authorList>
    </citation>
    <scope>NUCLEOTIDE SEQUENCE</scope>
</reference>
<feature type="region of interest" description="Disordered" evidence="1">
    <location>
        <begin position="213"/>
        <end position="264"/>
    </location>
</feature>
<organism evidence="2">
    <name type="scientific">mine drainage metagenome</name>
    <dbReference type="NCBI Taxonomy" id="410659"/>
    <lineage>
        <taxon>unclassified sequences</taxon>
        <taxon>metagenomes</taxon>
        <taxon>ecological metagenomes</taxon>
    </lineage>
</organism>
<comment type="caution">
    <text evidence="2">The sequence shown here is derived from an EMBL/GenBank/DDBJ whole genome shotgun (WGS) entry which is preliminary data.</text>
</comment>
<dbReference type="AlphaFoldDB" id="A0A1J5QR60"/>
<feature type="compositionally biased region" description="Basic residues" evidence="1">
    <location>
        <begin position="242"/>
        <end position="255"/>
    </location>
</feature>
<dbReference type="EMBL" id="MLJW01001128">
    <property type="protein sequence ID" value="OIQ79979.1"/>
    <property type="molecule type" value="Genomic_DNA"/>
</dbReference>
<name>A0A1J5QR60_9ZZZZ</name>
<gene>
    <name evidence="2" type="ORF">GALL_382790</name>
</gene>
<evidence type="ECO:0000256" key="1">
    <source>
        <dbReference type="SAM" id="MobiDB-lite"/>
    </source>
</evidence>
<accession>A0A1J5QR60</accession>